<feature type="domain" description="Tc1-like transposase DDE" evidence="12">
    <location>
        <begin position="1448"/>
        <end position="1593"/>
    </location>
</feature>
<dbReference type="GO" id="GO:0052689">
    <property type="term" value="F:carboxylic ester hydrolase activity"/>
    <property type="evidence" value="ECO:0007669"/>
    <property type="project" value="UniProtKB-KW"/>
</dbReference>
<reference evidence="13" key="2">
    <citation type="submission" date="2021-08" db="EMBL/GenBank/DDBJ databases">
        <authorList>
            <person name="Eriksson T."/>
        </authorList>
    </citation>
    <scope>NUCLEOTIDE SEQUENCE</scope>
    <source>
        <strain evidence="13">Stoneville</strain>
        <tissue evidence="13">Whole head</tissue>
    </source>
</reference>
<dbReference type="GO" id="GO:0015074">
    <property type="term" value="P:DNA integration"/>
    <property type="evidence" value="ECO:0007669"/>
    <property type="project" value="InterPro"/>
</dbReference>
<dbReference type="InterPro" id="IPR002492">
    <property type="entry name" value="Transposase_Tc1-like"/>
</dbReference>
<evidence type="ECO:0000256" key="9">
    <source>
        <dbReference type="SAM" id="Phobius"/>
    </source>
</evidence>
<evidence type="ECO:0000256" key="6">
    <source>
        <dbReference type="ARBA" id="ARBA00022989"/>
    </source>
</evidence>
<dbReference type="InterPro" id="IPR036259">
    <property type="entry name" value="MFS_trans_sf"/>
</dbReference>
<evidence type="ECO:0000259" key="12">
    <source>
        <dbReference type="Pfam" id="PF13358"/>
    </source>
</evidence>
<feature type="domain" description="Transposase Tc1-like" evidence="11">
    <location>
        <begin position="1393"/>
        <end position="1436"/>
    </location>
</feature>
<keyword evidence="8" id="KW-0325">Glycoprotein</keyword>
<keyword evidence="7 9" id="KW-0472">Membrane</keyword>
<dbReference type="Pfam" id="PF01498">
    <property type="entry name" value="HTH_Tnp_Tc3_2"/>
    <property type="match status" value="1"/>
</dbReference>
<reference evidence="13" key="1">
    <citation type="journal article" date="2020" name="J Insects Food Feed">
        <title>The yellow mealworm (Tenebrio molitor) genome: a resource for the emerging insects as food and feed industry.</title>
        <authorList>
            <person name="Eriksson T."/>
            <person name="Andere A."/>
            <person name="Kelstrup H."/>
            <person name="Emery V."/>
            <person name="Picard C."/>
        </authorList>
    </citation>
    <scope>NUCLEOTIDE SEQUENCE</scope>
    <source>
        <strain evidence="13">Stoneville</strain>
        <tissue evidence="13">Whole head</tissue>
    </source>
</reference>
<dbReference type="InterPro" id="IPR019819">
    <property type="entry name" value="Carboxylesterase_B_CS"/>
</dbReference>
<evidence type="ECO:0000259" key="11">
    <source>
        <dbReference type="Pfam" id="PF01498"/>
    </source>
</evidence>
<dbReference type="InterPro" id="IPR036397">
    <property type="entry name" value="RNaseH_sf"/>
</dbReference>
<dbReference type="GO" id="GO:0016020">
    <property type="term" value="C:membrane"/>
    <property type="evidence" value="ECO:0007669"/>
    <property type="project" value="UniProtKB-SubCell"/>
</dbReference>
<dbReference type="InterPro" id="IPR005828">
    <property type="entry name" value="MFS_sugar_transport-like"/>
</dbReference>
<feature type="transmembrane region" description="Helical" evidence="9">
    <location>
        <begin position="449"/>
        <end position="478"/>
    </location>
</feature>
<evidence type="ECO:0000256" key="8">
    <source>
        <dbReference type="ARBA" id="ARBA00023180"/>
    </source>
</evidence>
<keyword evidence="5" id="KW-0378">Hydrolase</keyword>
<dbReference type="Gene3D" id="3.30.420.10">
    <property type="entry name" value="Ribonuclease H-like superfamily/Ribonuclease H"/>
    <property type="match status" value="1"/>
</dbReference>
<proteinExistence type="inferred from homology"/>
<feature type="domain" description="Carboxylesterase type B" evidence="10">
    <location>
        <begin position="566"/>
        <end position="940"/>
    </location>
</feature>
<dbReference type="GO" id="GO:0022857">
    <property type="term" value="F:transmembrane transporter activity"/>
    <property type="evidence" value="ECO:0007669"/>
    <property type="project" value="InterPro"/>
</dbReference>
<evidence type="ECO:0000313" key="13">
    <source>
        <dbReference type="EMBL" id="KAH0811736.1"/>
    </source>
</evidence>
<evidence type="ECO:0000256" key="2">
    <source>
        <dbReference type="ARBA" id="ARBA00005964"/>
    </source>
</evidence>
<comment type="similarity">
    <text evidence="2">Belongs to the type-B carboxylesterase/lipase family.</text>
</comment>
<sequence length="1648" mass="184626">MTAPTVTIEEGQVKGKTAENYLGGIYYSFLGIPYAKAPVGELRFKAPVPADPWDGILDATKEGPECPSKHLLFLYQIGSEDNCLNLNVHTRELPRDGTSLKPVMFWIHGGAFLYGSNKSELFGPDYLMTEDIVLVSINYRLGAFEDPSLEVPGNAGMKDMILALKWVQKNIKHFNGDPNNVTIFGESAGSASVHYLYLSPLSKGLFHKAIAQSGSSLNCWAKGCHNGTILASNLGYKETDEKKILEHLRTLPTNKIVKAQHKSPDTFVANLIRPFGPVVEKPSNESAFLSEEPIDIIKAGKFHQVPLIMGYTSREGMFFETVRKLQPGAKITSDFETEIHLELHLETGSEKSKETAEKIQHFYFGEDKPSEKNLDNLFLFLATFTALLTVVTSGIHEAWTSVYIPQMLNGTDTIKITSSEGSWITLSMNVGGLIGCILTSLLADQCGPYAGSVIVFCLARIISGVASGMAIAVIPHYIGEIADPNVRVGTFLSITTSSLISCAIPILLLLTFVWMPESPYYLIMRGKLDQAQNSLEKLKGRNDVREEFDDLRDTVVTQIKNKGNVQPIICVEQGKLQGKISSNIRNENFYSFQGIPYAKPPIGKLRFKDPQPPEPWTGVRDATKDGSECYSRDMIFKKLVGSEDCLFLNVYTQQLPSNTNKTLKPVMVWIHGGAFRSGSNKTDVYGPEFLLTEDIVLVTINYRLGIFGFLSFEDASLGVPGNAGLKDMVMALKWVQKNISKFSGDPNNVTIFGESAGGASVHYLVLSPLAAGLFHKAIAQSGCALNAFARERNDLTVHLASILDLKTPNEKEILQRLNELPVDKLYEIYEKVAVMCDALQNAAGKLPFAPVIEKPSPGAFITEEPLKIIKSGSYNKIPIVFGYTTREGMLFEIWIKPRKPTMPKDFETLIPFMLEVERGSDSSKNIANKIKQFYYGTPGSEDQLDNFYLNQKERVIMTEPIVCVEQGKLKGKICFNIRNERFYSFQGIPYAKPPIGELRFKDAQPPQPWTGIRDATKDGSECYSREMLFGTLVGSEDCLFLNVYTQQLPLDTNNTLKPVMVWIHGGGFSTGSSKSDLYGPEFLLTEDIVLVTINYRLGIFGFLSFENASLEVPGNAGLKDMVVALKWVQKNISKFSGDPNNVTVFGESAGGMSVHYLVLSPLAAVIEKASPGAFITEEPLKIIKSGNYNKVPMVFGYTTREGMLFELWPKPNKPEMPEDFETLIPFMLEVERGSDSSKNIANKIKQFYYGTPGSEKQPDKFYLLHTDNAFVRDIMFAVRHHSVTSDQPIFLYRMSIESKLNLIKKVKNIIAPGVSHADDIGYLFKTKFLPEVQPGSLEEISVNRFVKYWTTFAKSGNPNLKDRSDGPEWKPVKRDEINFLDIAPQIRQELNLLDISCRTIQRRLAEAGLHGRRPAKKPFTSQKYRLLRFQFAREHLAWTLEEWKNILGSDESKFNLYSDDGKGYVRRPINQRYNKRYTTATVKFGGGNIMVWGCFSWHGLGPLHRITDKMDQFQYKEILETVMLPHAQENLPENWQFQQDNDPKHTAKSVKNWINSSDIQVLLWPAQSPDLNPIENLWGEIERALKGKEYKTKNGLFEAVQELWSNLPRAKIENLIKSMPRRCQAVLKPGVMPQSTESLFGANQLSEA</sequence>
<dbReference type="Pfam" id="PF13358">
    <property type="entry name" value="DDE_3"/>
    <property type="match status" value="1"/>
</dbReference>
<dbReference type="Proteomes" id="UP000719412">
    <property type="component" value="Unassembled WGS sequence"/>
</dbReference>
<evidence type="ECO:0000313" key="14">
    <source>
        <dbReference type="Proteomes" id="UP000719412"/>
    </source>
</evidence>
<comment type="subcellular location">
    <subcellularLocation>
        <location evidence="1">Membrane</location>
        <topology evidence="1">Multi-pass membrane protein</topology>
    </subcellularLocation>
</comment>
<dbReference type="EMBL" id="JABDTM020026592">
    <property type="protein sequence ID" value="KAH0811736.1"/>
    <property type="molecule type" value="Genomic_DNA"/>
</dbReference>
<dbReference type="InterPro" id="IPR038717">
    <property type="entry name" value="Tc1-like_DDE_dom"/>
</dbReference>
<evidence type="ECO:0000256" key="7">
    <source>
        <dbReference type="ARBA" id="ARBA00023136"/>
    </source>
</evidence>
<keyword evidence="14" id="KW-1185">Reference proteome</keyword>
<organism evidence="13 14">
    <name type="scientific">Tenebrio molitor</name>
    <name type="common">Yellow mealworm beetle</name>
    <dbReference type="NCBI Taxonomy" id="7067"/>
    <lineage>
        <taxon>Eukaryota</taxon>
        <taxon>Metazoa</taxon>
        <taxon>Ecdysozoa</taxon>
        <taxon>Arthropoda</taxon>
        <taxon>Hexapoda</taxon>
        <taxon>Insecta</taxon>
        <taxon>Pterygota</taxon>
        <taxon>Neoptera</taxon>
        <taxon>Endopterygota</taxon>
        <taxon>Coleoptera</taxon>
        <taxon>Polyphaga</taxon>
        <taxon>Cucujiformia</taxon>
        <taxon>Tenebrionidae</taxon>
        <taxon>Tenebrio</taxon>
    </lineage>
</organism>
<dbReference type="SUPFAM" id="SSF103473">
    <property type="entry name" value="MFS general substrate transporter"/>
    <property type="match status" value="1"/>
</dbReference>
<dbReference type="PANTHER" id="PTHR43142:SF1">
    <property type="entry name" value="CARBOXYLIC ESTER HYDROLASE"/>
    <property type="match status" value="1"/>
</dbReference>
<dbReference type="Pfam" id="PF00135">
    <property type="entry name" value="COesterase"/>
    <property type="match status" value="4"/>
</dbReference>
<keyword evidence="6 9" id="KW-1133">Transmembrane helix</keyword>
<dbReference type="GO" id="GO:0003677">
    <property type="term" value="F:DNA binding"/>
    <property type="evidence" value="ECO:0007669"/>
    <property type="project" value="InterPro"/>
</dbReference>
<dbReference type="PANTHER" id="PTHR43142">
    <property type="entry name" value="CARBOXYLIC ESTER HYDROLASE"/>
    <property type="match status" value="1"/>
</dbReference>
<feature type="domain" description="Carboxylesterase type B" evidence="10">
    <location>
        <begin position="1172"/>
        <end position="1387"/>
    </location>
</feature>
<name>A0A8J6HCJ5_TENMO</name>
<dbReference type="PROSITE" id="PS00217">
    <property type="entry name" value="SUGAR_TRANSPORT_2"/>
    <property type="match status" value="1"/>
</dbReference>
<keyword evidence="3" id="KW-0719">Serine esterase</keyword>
<evidence type="ECO:0000256" key="3">
    <source>
        <dbReference type="ARBA" id="ARBA00022487"/>
    </source>
</evidence>
<keyword evidence="4 9" id="KW-0812">Transmembrane</keyword>
<dbReference type="InterPro" id="IPR002018">
    <property type="entry name" value="CarbesteraseB"/>
</dbReference>
<feature type="domain" description="Carboxylesterase type B" evidence="10">
    <location>
        <begin position="959"/>
        <end position="1164"/>
    </location>
</feature>
<dbReference type="Pfam" id="PF00083">
    <property type="entry name" value="Sugar_tr"/>
    <property type="match status" value="2"/>
</dbReference>
<feature type="domain" description="Carboxylesterase type B" evidence="10">
    <location>
        <begin position="3"/>
        <end position="377"/>
    </location>
</feature>
<dbReference type="InterPro" id="IPR005829">
    <property type="entry name" value="Sugar_transporter_CS"/>
</dbReference>
<dbReference type="PROSITE" id="PS00941">
    <property type="entry name" value="CARBOXYLESTERASE_B_2"/>
    <property type="match status" value="2"/>
</dbReference>
<feature type="transmembrane region" description="Helical" evidence="9">
    <location>
        <begin position="490"/>
        <end position="515"/>
    </location>
</feature>
<feature type="transmembrane region" description="Helical" evidence="9">
    <location>
        <begin position="423"/>
        <end position="443"/>
    </location>
</feature>
<accession>A0A8J6HCJ5</accession>
<dbReference type="GO" id="GO:0006313">
    <property type="term" value="P:DNA transposition"/>
    <property type="evidence" value="ECO:0007669"/>
    <property type="project" value="InterPro"/>
</dbReference>
<feature type="transmembrane region" description="Helical" evidence="9">
    <location>
        <begin position="377"/>
        <end position="402"/>
    </location>
</feature>
<evidence type="ECO:0000256" key="5">
    <source>
        <dbReference type="ARBA" id="ARBA00022801"/>
    </source>
</evidence>
<dbReference type="Gene3D" id="3.40.50.1820">
    <property type="entry name" value="alpha/beta hydrolase"/>
    <property type="match status" value="4"/>
</dbReference>
<comment type="caution">
    <text evidence="13">The sequence shown here is derived from an EMBL/GenBank/DDBJ whole genome shotgun (WGS) entry which is preliminary data.</text>
</comment>
<dbReference type="InterPro" id="IPR029058">
    <property type="entry name" value="AB_hydrolase_fold"/>
</dbReference>
<evidence type="ECO:0008006" key="15">
    <source>
        <dbReference type="Google" id="ProtNLM"/>
    </source>
</evidence>
<evidence type="ECO:0000256" key="4">
    <source>
        <dbReference type="ARBA" id="ARBA00022692"/>
    </source>
</evidence>
<evidence type="ECO:0000259" key="10">
    <source>
        <dbReference type="Pfam" id="PF00135"/>
    </source>
</evidence>
<protein>
    <recommendedName>
        <fullName evidence="15">Acetylcholinesterase</fullName>
    </recommendedName>
</protein>
<evidence type="ECO:0000256" key="1">
    <source>
        <dbReference type="ARBA" id="ARBA00004141"/>
    </source>
</evidence>
<gene>
    <name evidence="13" type="ORF">GEV33_011055</name>
</gene>
<dbReference type="SUPFAM" id="SSF53474">
    <property type="entry name" value="alpha/beta-Hydrolases"/>
    <property type="match status" value="3"/>
</dbReference>